<evidence type="ECO:0000256" key="12">
    <source>
        <dbReference type="ARBA" id="ARBA00025401"/>
    </source>
</evidence>
<dbReference type="PANTHER" id="PTHR32182:SF0">
    <property type="entry name" value="DNA REPLICATION AND REPAIR PROTEIN RECF"/>
    <property type="match status" value="1"/>
</dbReference>
<dbReference type="GO" id="GO:0006302">
    <property type="term" value="P:double-strand break repair"/>
    <property type="evidence" value="ECO:0007669"/>
    <property type="project" value="TreeGrafter"/>
</dbReference>
<dbReference type="RefSeq" id="WP_042733737.1">
    <property type="nucleotide sequence ID" value="NZ_CP010848.1"/>
</dbReference>
<keyword evidence="10 13" id="KW-0234">DNA repair</keyword>
<dbReference type="eggNOG" id="COG1195">
    <property type="taxonomic scope" value="Bacteria"/>
</dbReference>
<organism evidence="17 18">
    <name type="scientific">Rathayibacter toxicus</name>
    <dbReference type="NCBI Taxonomy" id="145458"/>
    <lineage>
        <taxon>Bacteria</taxon>
        <taxon>Bacillati</taxon>
        <taxon>Actinomycetota</taxon>
        <taxon>Actinomycetes</taxon>
        <taxon>Micrococcales</taxon>
        <taxon>Microbacteriaceae</taxon>
        <taxon>Rathayibacter</taxon>
    </lineage>
</organism>
<dbReference type="GO" id="GO:0000731">
    <property type="term" value="P:DNA synthesis involved in DNA repair"/>
    <property type="evidence" value="ECO:0007669"/>
    <property type="project" value="TreeGrafter"/>
</dbReference>
<dbReference type="GO" id="GO:0006260">
    <property type="term" value="P:DNA replication"/>
    <property type="evidence" value="ECO:0007669"/>
    <property type="project" value="UniProtKB-UniRule"/>
</dbReference>
<accession>A0A0C5BCM3</accession>
<keyword evidence="8 13" id="KW-0067">ATP-binding</keyword>
<evidence type="ECO:0000313" key="17">
    <source>
        <dbReference type="EMBL" id="KKM45727.1"/>
    </source>
</evidence>
<comment type="subcellular location">
    <subcellularLocation>
        <location evidence="1 13 14">Cytoplasm</location>
    </subcellularLocation>
</comment>
<dbReference type="Proteomes" id="UP000052979">
    <property type="component" value="Unassembled WGS sequence"/>
</dbReference>
<feature type="binding site" evidence="13">
    <location>
        <begin position="30"/>
        <end position="37"/>
    </location>
    <ligand>
        <name>ATP</name>
        <dbReference type="ChEBI" id="CHEBI:30616"/>
    </ligand>
</feature>
<sequence>MQVRQLALSDFRNYHEADVVLEPGPNLFVGRNGQGKTNLVESLGYLSTLGSHRVSNDQALIRVGCDSAVIRTRLRSDERELRAEMQINRFSPNRAQINRGGIKPRELPRFFSSVLFAPEDLLLVRGDPSARRRFFDQLVVLLSPRMSAVQSDYERVLRQRNSLLKSARASGVGDSSKLGTLDIWDERLISLGSDIMRSRLAVVEQLSEPVRRAYEEIAGTDQRPMLRSRLSIDGAIDDDGEPTQERGTSFSSVTGDGIADTFAAALVTVRHRELDRGISLIGPHRDDVQFELNKLPARSYASHGESWSFALALKLGAAELLRRASPLGDPVLMLDDVFAELDTRRRAQLGSLIADYEQVLITAAVFDDVPEALVTHTVRIEAGRIVEPTVTPPSLERGESENG</sequence>
<keyword evidence="7 13" id="KW-0227">DNA damage</keyword>
<dbReference type="Pfam" id="PF02463">
    <property type="entry name" value="SMC_N"/>
    <property type="match status" value="1"/>
</dbReference>
<keyword evidence="4 13" id="KW-0963">Cytoplasm</keyword>
<evidence type="ECO:0000259" key="16">
    <source>
        <dbReference type="Pfam" id="PF02463"/>
    </source>
</evidence>
<dbReference type="PROSITE" id="PS00617">
    <property type="entry name" value="RECF_1"/>
    <property type="match status" value="1"/>
</dbReference>
<keyword evidence="9 13" id="KW-0238">DNA-binding</keyword>
<feature type="region of interest" description="Disordered" evidence="15">
    <location>
        <begin position="233"/>
        <end position="252"/>
    </location>
</feature>
<protein>
    <recommendedName>
        <fullName evidence="3 13">DNA replication and repair protein RecF</fullName>
    </recommendedName>
</protein>
<keyword evidence="6 13" id="KW-0547">Nucleotide-binding</keyword>
<dbReference type="EMBL" id="LBFI01000032">
    <property type="protein sequence ID" value="KKM45727.1"/>
    <property type="molecule type" value="Genomic_DNA"/>
</dbReference>
<dbReference type="GO" id="GO:0003697">
    <property type="term" value="F:single-stranded DNA binding"/>
    <property type="evidence" value="ECO:0007669"/>
    <property type="project" value="UniProtKB-UniRule"/>
</dbReference>
<evidence type="ECO:0000256" key="8">
    <source>
        <dbReference type="ARBA" id="ARBA00022840"/>
    </source>
</evidence>
<dbReference type="KEGG" id="rtx:TI83_00915"/>
<comment type="function">
    <text evidence="12 13 14">The RecF protein is involved in DNA metabolism; it is required for DNA replication and normal SOS inducibility. RecF binds preferentially to single-stranded, linear DNA. It also seems to bind ATP.</text>
</comment>
<dbReference type="PROSITE" id="PS00618">
    <property type="entry name" value="RECF_2"/>
    <property type="match status" value="1"/>
</dbReference>
<dbReference type="GO" id="GO:0009432">
    <property type="term" value="P:SOS response"/>
    <property type="evidence" value="ECO:0007669"/>
    <property type="project" value="UniProtKB-UniRule"/>
</dbReference>
<dbReference type="InterPro" id="IPR042174">
    <property type="entry name" value="RecF_2"/>
</dbReference>
<dbReference type="PANTHER" id="PTHR32182">
    <property type="entry name" value="DNA REPLICATION AND REPAIR PROTEIN RECF"/>
    <property type="match status" value="1"/>
</dbReference>
<evidence type="ECO:0000256" key="15">
    <source>
        <dbReference type="SAM" id="MobiDB-lite"/>
    </source>
</evidence>
<dbReference type="PATRIC" id="fig|145458.7.peg.214"/>
<dbReference type="InterPro" id="IPR001238">
    <property type="entry name" value="DNA-binding_RecF"/>
</dbReference>
<dbReference type="InterPro" id="IPR003395">
    <property type="entry name" value="RecF/RecN/SMC_N"/>
</dbReference>
<dbReference type="HAMAP" id="MF_00365">
    <property type="entry name" value="RecF"/>
    <property type="match status" value="1"/>
</dbReference>
<evidence type="ECO:0000256" key="13">
    <source>
        <dbReference type="HAMAP-Rule" id="MF_00365"/>
    </source>
</evidence>
<keyword evidence="18" id="KW-1185">Reference proteome</keyword>
<evidence type="ECO:0000313" key="18">
    <source>
        <dbReference type="Proteomes" id="UP000052979"/>
    </source>
</evidence>
<evidence type="ECO:0000256" key="1">
    <source>
        <dbReference type="ARBA" id="ARBA00004496"/>
    </source>
</evidence>
<evidence type="ECO:0000256" key="10">
    <source>
        <dbReference type="ARBA" id="ARBA00023204"/>
    </source>
</evidence>
<dbReference type="KEGG" id="rtc:APU90_05570"/>
<evidence type="ECO:0000256" key="2">
    <source>
        <dbReference type="ARBA" id="ARBA00008016"/>
    </source>
</evidence>
<proteinExistence type="inferred from homology"/>
<dbReference type="GO" id="GO:0005524">
    <property type="term" value="F:ATP binding"/>
    <property type="evidence" value="ECO:0007669"/>
    <property type="project" value="UniProtKB-UniRule"/>
</dbReference>
<keyword evidence="5 13" id="KW-0235">DNA replication</keyword>
<dbReference type="InterPro" id="IPR018078">
    <property type="entry name" value="DNA-binding_RecF_CS"/>
</dbReference>
<evidence type="ECO:0000256" key="4">
    <source>
        <dbReference type="ARBA" id="ARBA00022490"/>
    </source>
</evidence>
<evidence type="ECO:0000256" key="3">
    <source>
        <dbReference type="ARBA" id="ARBA00020170"/>
    </source>
</evidence>
<evidence type="ECO:0000256" key="6">
    <source>
        <dbReference type="ARBA" id="ARBA00022741"/>
    </source>
</evidence>
<gene>
    <name evidence="13" type="primary">recF</name>
    <name evidence="17" type="ORF">VT73_06145</name>
</gene>
<dbReference type="InterPro" id="IPR027417">
    <property type="entry name" value="P-loop_NTPase"/>
</dbReference>
<evidence type="ECO:0000256" key="7">
    <source>
        <dbReference type="ARBA" id="ARBA00022763"/>
    </source>
</evidence>
<comment type="caution">
    <text evidence="17">The sequence shown here is derived from an EMBL/GenBank/DDBJ whole genome shotgun (WGS) entry which is preliminary data.</text>
</comment>
<evidence type="ECO:0000256" key="9">
    <source>
        <dbReference type="ARBA" id="ARBA00023125"/>
    </source>
</evidence>
<name>A0A0C5BCM3_9MICO</name>
<reference evidence="17 18" key="1">
    <citation type="submission" date="2015-04" db="EMBL/GenBank/DDBJ databases">
        <title>Draft genome sequence of Rathayibacter toxicus strain FH-142 (AKA 70134 or CS 32), a Western Australian isolate.</title>
        <authorList>
            <consortium name="Consortium for Microbial Forensics and Genomics (microFORGE)"/>
            <person name="Knight B.M."/>
            <person name="Roberts D.P."/>
            <person name="Lin D."/>
            <person name="Hari K."/>
            <person name="Fletcher J."/>
            <person name="Melcher U."/>
            <person name="Blagden T."/>
            <person name="Luster D.G."/>
            <person name="Sechler A.J."/>
            <person name="Schneider W.L."/>
            <person name="Winegar R.A."/>
        </authorList>
    </citation>
    <scope>NUCLEOTIDE SEQUENCE [LARGE SCALE GENOMIC DNA]</scope>
    <source>
        <strain evidence="17 18">FH142</strain>
    </source>
</reference>
<dbReference type="SUPFAM" id="SSF52540">
    <property type="entry name" value="P-loop containing nucleoside triphosphate hydrolases"/>
    <property type="match status" value="1"/>
</dbReference>
<dbReference type="Gene3D" id="3.40.50.300">
    <property type="entry name" value="P-loop containing nucleotide triphosphate hydrolases"/>
    <property type="match status" value="1"/>
</dbReference>
<feature type="domain" description="RecF/RecN/SMC N-terminal" evidence="16">
    <location>
        <begin position="3"/>
        <end position="364"/>
    </location>
</feature>
<evidence type="ECO:0000256" key="11">
    <source>
        <dbReference type="ARBA" id="ARBA00023236"/>
    </source>
</evidence>
<dbReference type="GO" id="GO:0005737">
    <property type="term" value="C:cytoplasm"/>
    <property type="evidence" value="ECO:0007669"/>
    <property type="project" value="UniProtKB-SubCell"/>
</dbReference>
<dbReference type="Gene3D" id="1.20.1050.90">
    <property type="entry name" value="RecF/RecN/SMC, N-terminal domain"/>
    <property type="match status" value="1"/>
</dbReference>
<comment type="similarity">
    <text evidence="2 13 14">Belongs to the RecF family.</text>
</comment>
<keyword evidence="11 13" id="KW-0742">SOS response</keyword>
<evidence type="ECO:0000256" key="5">
    <source>
        <dbReference type="ARBA" id="ARBA00022705"/>
    </source>
</evidence>
<dbReference type="STRING" id="145458.APU90_05570"/>
<dbReference type="NCBIfam" id="TIGR00611">
    <property type="entry name" value="recf"/>
    <property type="match status" value="1"/>
</dbReference>
<dbReference type="GeneID" id="93666046"/>
<dbReference type="AlphaFoldDB" id="A0A0C5BCM3"/>
<evidence type="ECO:0000256" key="14">
    <source>
        <dbReference type="RuleBase" id="RU000578"/>
    </source>
</evidence>